<dbReference type="InterPro" id="IPR048676">
    <property type="entry name" value="COMMD9_N"/>
</dbReference>
<reference evidence="2" key="3">
    <citation type="submission" date="2025-09" db="UniProtKB">
        <authorList>
            <consortium name="Ensembl"/>
        </authorList>
    </citation>
    <scope>IDENTIFICATION</scope>
</reference>
<organism evidence="2 3">
    <name type="scientific">Ciona savignyi</name>
    <name type="common">Pacific transparent sea squirt</name>
    <dbReference type="NCBI Taxonomy" id="51511"/>
    <lineage>
        <taxon>Eukaryota</taxon>
        <taxon>Metazoa</taxon>
        <taxon>Chordata</taxon>
        <taxon>Tunicata</taxon>
        <taxon>Ascidiacea</taxon>
        <taxon>Phlebobranchia</taxon>
        <taxon>Cionidae</taxon>
        <taxon>Ciona</taxon>
    </lineage>
</organism>
<dbReference type="InParanoid" id="H2ZJS6"/>
<accession>H2ZJS6</accession>
<evidence type="ECO:0000259" key="1">
    <source>
        <dbReference type="Pfam" id="PF20923"/>
    </source>
</evidence>
<dbReference type="Proteomes" id="UP000007875">
    <property type="component" value="Unassembled WGS sequence"/>
</dbReference>
<dbReference type="FunCoup" id="H2ZJS6">
    <property type="interactions" value="212"/>
</dbReference>
<dbReference type="Ensembl" id="ENSCSAVT00000018036.1">
    <property type="protein sequence ID" value="ENSCSAVP00000017842.1"/>
    <property type="gene ID" value="ENSCSAVG00000010501.1"/>
</dbReference>
<dbReference type="PANTHER" id="PTHR15663">
    <property type="entry name" value="COMM DOMAIN-CONTAINING PROTEIN 9"/>
    <property type="match status" value="1"/>
</dbReference>
<dbReference type="OMA" id="SHHVLFY"/>
<dbReference type="eggNOG" id="ENOG502RHPY">
    <property type="taxonomic scope" value="Eukaryota"/>
</dbReference>
<reference evidence="2" key="2">
    <citation type="submission" date="2025-08" db="UniProtKB">
        <authorList>
            <consortium name="Ensembl"/>
        </authorList>
    </citation>
    <scope>IDENTIFICATION</scope>
</reference>
<feature type="domain" description="COMMD9 N-terminal" evidence="1">
    <location>
        <begin position="21"/>
        <end position="95"/>
    </location>
</feature>
<reference evidence="3" key="1">
    <citation type="submission" date="2003-08" db="EMBL/GenBank/DDBJ databases">
        <authorList>
            <person name="Birren B."/>
            <person name="Nusbaum C."/>
            <person name="Abebe A."/>
            <person name="Abouelleil A."/>
            <person name="Adekoya E."/>
            <person name="Ait-zahra M."/>
            <person name="Allen N."/>
            <person name="Allen T."/>
            <person name="An P."/>
            <person name="Anderson M."/>
            <person name="Anderson S."/>
            <person name="Arachchi H."/>
            <person name="Armbruster J."/>
            <person name="Bachantsang P."/>
            <person name="Baldwin J."/>
            <person name="Barry A."/>
            <person name="Bayul T."/>
            <person name="Blitshsteyn B."/>
            <person name="Bloom T."/>
            <person name="Blye J."/>
            <person name="Boguslavskiy L."/>
            <person name="Borowsky M."/>
            <person name="Boukhgalter B."/>
            <person name="Brunache A."/>
            <person name="Butler J."/>
            <person name="Calixte N."/>
            <person name="Calvo S."/>
            <person name="Camarata J."/>
            <person name="Campo K."/>
            <person name="Chang J."/>
            <person name="Cheshatsang Y."/>
            <person name="Citroen M."/>
            <person name="Collymore A."/>
            <person name="Considine T."/>
            <person name="Cook A."/>
            <person name="Cooke P."/>
            <person name="Corum B."/>
            <person name="Cuomo C."/>
            <person name="David R."/>
            <person name="Dawoe T."/>
            <person name="Degray S."/>
            <person name="Dodge S."/>
            <person name="Dooley K."/>
            <person name="Dorje P."/>
            <person name="Dorjee K."/>
            <person name="Dorris L."/>
            <person name="Duffey N."/>
            <person name="Dupes A."/>
            <person name="Elkins T."/>
            <person name="Engels R."/>
            <person name="Erickson J."/>
            <person name="Farina A."/>
            <person name="Faro S."/>
            <person name="Ferreira P."/>
            <person name="Fischer H."/>
            <person name="Fitzgerald M."/>
            <person name="Foley K."/>
            <person name="Gage D."/>
            <person name="Galagan J."/>
            <person name="Gearin G."/>
            <person name="Gnerre S."/>
            <person name="Gnirke A."/>
            <person name="Goyette A."/>
            <person name="Graham J."/>
            <person name="Grandbois E."/>
            <person name="Gyaltsen K."/>
            <person name="Hafez N."/>
            <person name="Hagopian D."/>
            <person name="Hagos B."/>
            <person name="Hall J."/>
            <person name="Hatcher B."/>
            <person name="Heller A."/>
            <person name="Higgins H."/>
            <person name="Honan T."/>
            <person name="Horn A."/>
            <person name="Houde N."/>
            <person name="Hughes L."/>
            <person name="Hulme W."/>
            <person name="Husby E."/>
            <person name="Iliev I."/>
            <person name="Jaffe D."/>
            <person name="Jones C."/>
            <person name="Kamal M."/>
            <person name="Kamat A."/>
            <person name="Kamvysselis M."/>
            <person name="Karlsson E."/>
            <person name="Kells C."/>
            <person name="Kieu A."/>
            <person name="Kisner P."/>
            <person name="Kodira C."/>
            <person name="Kulbokas E."/>
            <person name="Labutti K."/>
            <person name="Lama D."/>
            <person name="Landers T."/>
            <person name="Leger J."/>
            <person name="Levine S."/>
            <person name="Lewis D."/>
            <person name="Lewis T."/>
            <person name="Lindblad-toh K."/>
            <person name="Liu X."/>
            <person name="Lokyitsang T."/>
            <person name="Lokyitsang Y."/>
            <person name="Lucien O."/>
            <person name="Lui A."/>
            <person name="Ma L.J."/>
            <person name="Mabbitt R."/>
            <person name="Macdonald J."/>
            <person name="Maclean C."/>
            <person name="Major J."/>
            <person name="Manning J."/>
            <person name="Marabella R."/>
            <person name="Maru K."/>
            <person name="Matthews C."/>
            <person name="Mauceli E."/>
            <person name="Mccarthy M."/>
            <person name="Mcdonough S."/>
            <person name="Mcghee T."/>
            <person name="Meldrim J."/>
            <person name="Meneus L."/>
            <person name="Mesirov J."/>
            <person name="Mihalev A."/>
            <person name="Mihova T."/>
            <person name="Mikkelsen T."/>
            <person name="Mlenga V."/>
            <person name="Moru K."/>
            <person name="Mozes J."/>
            <person name="Mulrain L."/>
            <person name="Munson G."/>
            <person name="Naylor J."/>
            <person name="Newes C."/>
            <person name="Nguyen C."/>
            <person name="Nguyen N."/>
            <person name="Nguyen T."/>
            <person name="Nicol R."/>
            <person name="Nielsen C."/>
            <person name="Nizzari M."/>
            <person name="Norbu C."/>
            <person name="Norbu N."/>
            <person name="O'donnell P."/>
            <person name="Okoawo O."/>
            <person name="O'leary S."/>
            <person name="Omotosho B."/>
            <person name="O'neill K."/>
            <person name="Osman S."/>
            <person name="Parker S."/>
            <person name="Perrin D."/>
            <person name="Phunkhang P."/>
            <person name="Piqani B."/>
            <person name="Purcell S."/>
            <person name="Rachupka T."/>
            <person name="Ramasamy U."/>
            <person name="Rameau R."/>
            <person name="Ray V."/>
            <person name="Raymond C."/>
            <person name="Retta R."/>
            <person name="Richardson S."/>
            <person name="Rise C."/>
            <person name="Rodriguez J."/>
            <person name="Rogers J."/>
            <person name="Rogov P."/>
            <person name="Rutman M."/>
            <person name="Schupbach R."/>
            <person name="Seaman C."/>
            <person name="Settipalli S."/>
            <person name="Sharpe T."/>
            <person name="Sheridan J."/>
            <person name="Sherpa N."/>
            <person name="Shi J."/>
            <person name="Smirnov S."/>
            <person name="Smith C."/>
            <person name="Sougnez C."/>
            <person name="Spencer B."/>
            <person name="Stalker J."/>
            <person name="Stange-thomann N."/>
            <person name="Stavropoulos S."/>
            <person name="Stetson K."/>
            <person name="Stone C."/>
            <person name="Stone S."/>
            <person name="Stubbs M."/>
            <person name="Talamas J."/>
            <person name="Tchuinga P."/>
            <person name="Tenzing P."/>
            <person name="Tesfaye S."/>
            <person name="Theodore J."/>
            <person name="Thoulutsang Y."/>
            <person name="Topham K."/>
            <person name="Towey S."/>
            <person name="Tsamla T."/>
            <person name="Tsomo N."/>
            <person name="Vallee D."/>
            <person name="Vassiliev H."/>
            <person name="Venkataraman V."/>
            <person name="Vinson J."/>
            <person name="Vo A."/>
            <person name="Wade C."/>
            <person name="Wang S."/>
            <person name="Wangchuk T."/>
            <person name="Wangdi T."/>
            <person name="Whittaker C."/>
            <person name="Wilkinson J."/>
            <person name="Wu Y."/>
            <person name="Wyman D."/>
            <person name="Yadav S."/>
            <person name="Yang S."/>
            <person name="Yang X."/>
            <person name="Yeager S."/>
            <person name="Yee E."/>
            <person name="Young G."/>
            <person name="Zainoun J."/>
            <person name="Zembeck L."/>
            <person name="Zimmer A."/>
            <person name="Zody M."/>
            <person name="Lander E."/>
        </authorList>
    </citation>
    <scope>NUCLEOTIDE SEQUENCE [LARGE SCALE GENOMIC DNA]</scope>
</reference>
<protein>
    <recommendedName>
        <fullName evidence="1">COMMD9 N-terminal domain-containing protein</fullName>
    </recommendedName>
</protein>
<dbReference type="HOGENOM" id="CLU_118635_0_0_1"/>
<name>H2ZJS6_CIOSA</name>
<evidence type="ECO:0000313" key="2">
    <source>
        <dbReference type="Ensembl" id="ENSCSAVP00000017842.1"/>
    </source>
</evidence>
<dbReference type="InterPro" id="IPR037360">
    <property type="entry name" value="COMMD9"/>
</dbReference>
<evidence type="ECO:0000313" key="3">
    <source>
        <dbReference type="Proteomes" id="UP000007875"/>
    </source>
</evidence>
<dbReference type="Pfam" id="PF20923">
    <property type="entry name" value="COMMD9_HN"/>
    <property type="match status" value="1"/>
</dbReference>
<dbReference type="AlphaFoldDB" id="H2ZJS6"/>
<keyword evidence="3" id="KW-1185">Reference proteome</keyword>
<dbReference type="PANTHER" id="PTHR15663:SF4">
    <property type="entry name" value="COMM DOMAIN-CONTAINING PROTEIN 9"/>
    <property type="match status" value="1"/>
</dbReference>
<dbReference type="STRING" id="51511.ENSCSAVP00000017842"/>
<dbReference type="GeneTree" id="ENSGT00390000006218"/>
<sequence>MVAQDNDETSGLLHLLKASSKQSVAKCCHLVVNSIVDPTLKLEAIKDLAKEVDLDSTESKDLCGALEALLGKVIYQGETSTIKNILPQDFHPSLRDLLTKVISSNMEDWRTLMLQQQVSIPKLVKFNWNLETENPSRAPSCVVNFETSEKMMDIDLSRETLNT</sequence>
<proteinExistence type="predicted"/>